<accession>A0A2K3LLW6</accession>
<organism evidence="1 2">
    <name type="scientific">Trifolium pratense</name>
    <name type="common">Red clover</name>
    <dbReference type="NCBI Taxonomy" id="57577"/>
    <lineage>
        <taxon>Eukaryota</taxon>
        <taxon>Viridiplantae</taxon>
        <taxon>Streptophyta</taxon>
        <taxon>Embryophyta</taxon>
        <taxon>Tracheophyta</taxon>
        <taxon>Spermatophyta</taxon>
        <taxon>Magnoliopsida</taxon>
        <taxon>eudicotyledons</taxon>
        <taxon>Gunneridae</taxon>
        <taxon>Pentapetalae</taxon>
        <taxon>rosids</taxon>
        <taxon>fabids</taxon>
        <taxon>Fabales</taxon>
        <taxon>Fabaceae</taxon>
        <taxon>Papilionoideae</taxon>
        <taxon>50 kb inversion clade</taxon>
        <taxon>NPAAA clade</taxon>
        <taxon>Hologalegina</taxon>
        <taxon>IRL clade</taxon>
        <taxon>Trifolieae</taxon>
        <taxon>Trifolium</taxon>
    </lineage>
</organism>
<gene>
    <name evidence="1" type="ORF">L195_g035516</name>
</gene>
<dbReference type="AlphaFoldDB" id="A0A2K3LLW6"/>
<reference evidence="1 2" key="2">
    <citation type="journal article" date="2017" name="Front. Plant Sci.">
        <title>Gene Classification and Mining of Molecular Markers Useful in Red Clover (Trifolium pratense) Breeding.</title>
        <authorList>
            <person name="Istvanek J."/>
            <person name="Dluhosova J."/>
            <person name="Dluhos P."/>
            <person name="Patkova L."/>
            <person name="Nedelnik J."/>
            <person name="Repkova J."/>
        </authorList>
    </citation>
    <scope>NUCLEOTIDE SEQUENCE [LARGE SCALE GENOMIC DNA]</scope>
    <source>
        <strain evidence="2">cv. Tatra</strain>
        <tissue evidence="1">Young leaves</tissue>
    </source>
</reference>
<dbReference type="EMBL" id="ASHM01036145">
    <property type="protein sequence ID" value="PNX79530.1"/>
    <property type="molecule type" value="Genomic_DNA"/>
</dbReference>
<reference evidence="1 2" key="1">
    <citation type="journal article" date="2014" name="Am. J. Bot.">
        <title>Genome assembly and annotation for red clover (Trifolium pratense; Fabaceae).</title>
        <authorList>
            <person name="Istvanek J."/>
            <person name="Jaros M."/>
            <person name="Krenek A."/>
            <person name="Repkova J."/>
        </authorList>
    </citation>
    <scope>NUCLEOTIDE SEQUENCE [LARGE SCALE GENOMIC DNA]</scope>
    <source>
        <strain evidence="2">cv. Tatra</strain>
        <tissue evidence="1">Young leaves</tissue>
    </source>
</reference>
<name>A0A2K3LLW6_TRIPR</name>
<dbReference type="Proteomes" id="UP000236291">
    <property type="component" value="Unassembled WGS sequence"/>
</dbReference>
<comment type="caution">
    <text evidence="1">The sequence shown here is derived from an EMBL/GenBank/DDBJ whole genome shotgun (WGS) entry which is preliminary data.</text>
</comment>
<sequence length="144" mass="16228">MFNVQRVVLYVTVMRNTNGTSWLIVRQAAGIEHIIFPHVQQATTVKECILQLCKGTRTATRYKSNEYVFGMNGKQSRPSTAEAATANNKSYCLDRLQLNENTNATLMRAFTMMQGERLQDGVLETIEGTLYWEVVLGSMGDVNK</sequence>
<proteinExistence type="predicted"/>
<evidence type="ECO:0000313" key="2">
    <source>
        <dbReference type="Proteomes" id="UP000236291"/>
    </source>
</evidence>
<protein>
    <submittedName>
        <fullName evidence="1">Uncharacterized protein</fullName>
    </submittedName>
</protein>
<evidence type="ECO:0000313" key="1">
    <source>
        <dbReference type="EMBL" id="PNX79530.1"/>
    </source>
</evidence>